<feature type="transmembrane region" description="Helical" evidence="1">
    <location>
        <begin position="53"/>
        <end position="74"/>
    </location>
</feature>
<sequence>MNIDFSYITAHLLLSPDDVDPLVLEASASALMDESRTVSLLLRMKELYEADDYLLPASVIGMSLFNVIVAQLIAQAKYGKELNMSLDNIHLQVKLSGTFPVIYIKIDDCALQRAQPITELVHQLDQPIKMIAKAASVKPSLIYNQFGARIAQITESFLQYEKEKTVQATYNSLLNQLKNDEFFEKNPFQYEPKYIDSPYELGKKMMIRSACCMFYRKKDGKKCFNCPTLSEHIRNEMRDEILTSPKR</sequence>
<protein>
    <recommendedName>
        <fullName evidence="4">Ferric siderophore reductase C-terminal domain-containing protein</fullName>
    </recommendedName>
</protein>
<gene>
    <name evidence="2" type="ORF">IEO70_01235</name>
</gene>
<evidence type="ECO:0000313" key="3">
    <source>
        <dbReference type="Proteomes" id="UP000602076"/>
    </source>
</evidence>
<keyword evidence="1" id="KW-1133">Transmembrane helix</keyword>
<evidence type="ECO:0000256" key="1">
    <source>
        <dbReference type="SAM" id="Phobius"/>
    </source>
</evidence>
<dbReference type="EMBL" id="JACXSI010000001">
    <property type="protein sequence ID" value="MBD3107001.1"/>
    <property type="molecule type" value="Genomic_DNA"/>
</dbReference>
<evidence type="ECO:0000313" key="2">
    <source>
        <dbReference type="EMBL" id="MBD3107001.1"/>
    </source>
</evidence>
<dbReference type="AlphaFoldDB" id="A0A927HA26"/>
<accession>A0A927HA26</accession>
<keyword evidence="1" id="KW-0812">Transmembrane</keyword>
<proteinExistence type="predicted"/>
<evidence type="ECO:0008006" key="4">
    <source>
        <dbReference type="Google" id="ProtNLM"/>
    </source>
</evidence>
<comment type="caution">
    <text evidence="2">The sequence shown here is derived from an EMBL/GenBank/DDBJ whole genome shotgun (WGS) entry which is preliminary data.</text>
</comment>
<keyword evidence="3" id="KW-1185">Reference proteome</keyword>
<dbReference type="RefSeq" id="WP_190996531.1">
    <property type="nucleotide sequence ID" value="NZ_JACXSI010000001.1"/>
</dbReference>
<name>A0A927HA26_9BACI</name>
<reference evidence="2" key="1">
    <citation type="submission" date="2020-09" db="EMBL/GenBank/DDBJ databases">
        <title>Bacillus faecalis sp. nov., a moderately halophilic bacterium isolated from cow faeces.</title>
        <authorList>
            <person name="Jiang L."/>
            <person name="Lee J."/>
        </authorList>
    </citation>
    <scope>NUCLEOTIDE SEQUENCE</scope>
    <source>
        <strain evidence="2">AGMB 02131</strain>
    </source>
</reference>
<dbReference type="Proteomes" id="UP000602076">
    <property type="component" value="Unassembled WGS sequence"/>
</dbReference>
<keyword evidence="1" id="KW-0472">Membrane</keyword>
<organism evidence="2 3">
    <name type="scientific">Peribacillus faecalis</name>
    <dbReference type="NCBI Taxonomy" id="2772559"/>
    <lineage>
        <taxon>Bacteria</taxon>
        <taxon>Bacillati</taxon>
        <taxon>Bacillota</taxon>
        <taxon>Bacilli</taxon>
        <taxon>Bacillales</taxon>
        <taxon>Bacillaceae</taxon>
        <taxon>Peribacillus</taxon>
    </lineage>
</organism>